<dbReference type="PANTHER" id="PTHR30055">
    <property type="entry name" value="HTH-TYPE TRANSCRIPTIONAL REGULATOR RUTR"/>
    <property type="match status" value="1"/>
</dbReference>
<evidence type="ECO:0000313" key="6">
    <source>
        <dbReference type="EMBL" id="WIM67800.1"/>
    </source>
</evidence>
<keyword evidence="7" id="KW-1185">Reference proteome</keyword>
<accession>A0ABY8VDR3</accession>
<evidence type="ECO:0000259" key="5">
    <source>
        <dbReference type="PROSITE" id="PS50977"/>
    </source>
</evidence>
<evidence type="ECO:0000313" key="7">
    <source>
        <dbReference type="Proteomes" id="UP001225598"/>
    </source>
</evidence>
<dbReference type="PROSITE" id="PS50977">
    <property type="entry name" value="HTH_TETR_2"/>
    <property type="match status" value="1"/>
</dbReference>
<dbReference type="Gene3D" id="1.10.357.10">
    <property type="entry name" value="Tetracycline Repressor, domain 2"/>
    <property type="match status" value="1"/>
</dbReference>
<keyword evidence="2 4" id="KW-0238">DNA-binding</keyword>
<feature type="domain" description="HTH tetR-type" evidence="5">
    <location>
        <begin position="12"/>
        <end position="72"/>
    </location>
</feature>
<keyword evidence="3" id="KW-0804">Transcription</keyword>
<dbReference type="EMBL" id="CP126969">
    <property type="protein sequence ID" value="WIM67800.1"/>
    <property type="molecule type" value="Genomic_DNA"/>
</dbReference>
<dbReference type="InterPro" id="IPR050109">
    <property type="entry name" value="HTH-type_TetR-like_transc_reg"/>
</dbReference>
<dbReference type="Pfam" id="PF00440">
    <property type="entry name" value="TetR_N"/>
    <property type="match status" value="1"/>
</dbReference>
<sequence length="198" mass="21906">MTSEPRRRLSSAERRAVILEAAGDLFGQAPYSEVPTQKIADQSGSSQALIFHYFGSKAGLYSAWVDETMQKLHNTIDAALDELPPNTSSRDKVRTAVEIYLGHVQAQPLSWSLTRRGNDEPPEATNTRLEFQDQMFTKLMGLLDPQSRRGEFAIAGIFGFIDAACLEWVDNDCEADDYYSLLDAILGSLQGALGDWGN</sequence>
<dbReference type="InterPro" id="IPR001647">
    <property type="entry name" value="HTH_TetR"/>
</dbReference>
<evidence type="ECO:0000256" key="2">
    <source>
        <dbReference type="ARBA" id="ARBA00023125"/>
    </source>
</evidence>
<name>A0ABY8VDR3_9CORY</name>
<protein>
    <submittedName>
        <fullName evidence="6">TetR/AcrR family transcriptional regulator</fullName>
    </submittedName>
</protein>
<organism evidence="6 7">
    <name type="scientific">Corynebacterium breve</name>
    <dbReference type="NCBI Taxonomy" id="3049799"/>
    <lineage>
        <taxon>Bacteria</taxon>
        <taxon>Bacillati</taxon>
        <taxon>Actinomycetota</taxon>
        <taxon>Actinomycetes</taxon>
        <taxon>Mycobacteriales</taxon>
        <taxon>Corynebacteriaceae</taxon>
        <taxon>Corynebacterium</taxon>
    </lineage>
</organism>
<dbReference type="Proteomes" id="UP001225598">
    <property type="component" value="Chromosome"/>
</dbReference>
<dbReference type="RefSeq" id="WP_284825125.1">
    <property type="nucleotide sequence ID" value="NZ_CP126969.1"/>
</dbReference>
<dbReference type="PRINTS" id="PR00455">
    <property type="entry name" value="HTHTETR"/>
</dbReference>
<feature type="DNA-binding region" description="H-T-H motif" evidence="4">
    <location>
        <begin position="35"/>
        <end position="54"/>
    </location>
</feature>
<evidence type="ECO:0000256" key="1">
    <source>
        <dbReference type="ARBA" id="ARBA00023015"/>
    </source>
</evidence>
<evidence type="ECO:0000256" key="3">
    <source>
        <dbReference type="ARBA" id="ARBA00023163"/>
    </source>
</evidence>
<proteinExistence type="predicted"/>
<dbReference type="PANTHER" id="PTHR30055:SF234">
    <property type="entry name" value="HTH-TYPE TRANSCRIPTIONAL REGULATOR BETI"/>
    <property type="match status" value="1"/>
</dbReference>
<reference evidence="6 7" key="1">
    <citation type="submission" date="2023-05" db="EMBL/GenBank/DDBJ databases">
        <title>Corynebacterium suedekumii sp. nov. and Corynebacterium breve sp. nov. isolated from raw cow's milk.</title>
        <authorList>
            <person name="Baer M.K."/>
            <person name="Mehl L."/>
            <person name="Hellmuth R."/>
            <person name="Marke G."/>
            <person name="Lipski A."/>
        </authorList>
    </citation>
    <scope>NUCLEOTIDE SEQUENCE [LARGE SCALE GENOMIC DNA]</scope>
    <source>
        <strain evidence="6 7">R4</strain>
    </source>
</reference>
<gene>
    <name evidence="6" type="ORF">QP027_12140</name>
</gene>
<dbReference type="InterPro" id="IPR009057">
    <property type="entry name" value="Homeodomain-like_sf"/>
</dbReference>
<evidence type="ECO:0000256" key="4">
    <source>
        <dbReference type="PROSITE-ProRule" id="PRU00335"/>
    </source>
</evidence>
<dbReference type="SUPFAM" id="SSF46689">
    <property type="entry name" value="Homeodomain-like"/>
    <property type="match status" value="1"/>
</dbReference>
<keyword evidence="1" id="KW-0805">Transcription regulation</keyword>